<dbReference type="InterPro" id="IPR013883">
    <property type="entry name" value="TF_Iwr1_dom"/>
</dbReference>
<evidence type="ECO:0000313" key="4">
    <source>
        <dbReference type="EMBL" id="KAK8601392.1"/>
    </source>
</evidence>
<name>A0ABR2GER8_9ROSI</name>
<dbReference type="EMBL" id="JBBPBM010000001">
    <property type="protein sequence ID" value="KAK8601392.1"/>
    <property type="molecule type" value="Genomic_DNA"/>
</dbReference>
<comment type="similarity">
    <text evidence="1">Belongs to the IWR1/SLC7A6OS family.</text>
</comment>
<evidence type="ECO:0000256" key="2">
    <source>
        <dbReference type="SAM" id="MobiDB-lite"/>
    </source>
</evidence>
<dbReference type="Pfam" id="PF08574">
    <property type="entry name" value="Iwr1"/>
    <property type="match status" value="1"/>
</dbReference>
<feature type="compositionally biased region" description="Basic and acidic residues" evidence="2">
    <location>
        <begin position="323"/>
        <end position="345"/>
    </location>
</feature>
<feature type="region of interest" description="Disordered" evidence="2">
    <location>
        <begin position="257"/>
        <end position="361"/>
    </location>
</feature>
<evidence type="ECO:0000256" key="1">
    <source>
        <dbReference type="ARBA" id="ARBA00010218"/>
    </source>
</evidence>
<sequence length="361" mass="41399">MASNGESSSATPQSTGDKPVIVRVKRKASQSRLDAFLLEINERPLKRPFSDFQNLSISESSQKEELKSKKVFVQHVDTVVSSRATVDILQSFMPNSAGATNGKTKSWEGRHPQKIDYRQEQLSKSIQKQEAIAKKARFEQIWRSRRGKKEAVDEMCHFYDVVRVDVEEKSNSIQIEERSLEDQKLLSSYLPLLKEYIPAAAAEIESDLRENLFGKEQYVYDYYTVKDDPDVDEAMASNPFPLVTVDDEDFYDVPYESEYDSEDSNAEDNPRNDYPDEISDEEEEDEEEEEEEEDEEDEDEDESRSSSSIKSSEGGSLECSDEDLLHEVDSCDAFHGDDADYRGHDNSGYNPGGEDWRWSYR</sequence>
<feature type="domain" description="Transcription factor Iwr1" evidence="3">
    <location>
        <begin position="216"/>
        <end position="277"/>
    </location>
</feature>
<comment type="caution">
    <text evidence="4">The sequence shown here is derived from an EMBL/GenBank/DDBJ whole genome shotgun (WGS) entry which is preliminary data.</text>
</comment>
<gene>
    <name evidence="4" type="ORF">V6N12_051227</name>
</gene>
<feature type="compositionally biased region" description="Polar residues" evidence="2">
    <location>
        <begin position="1"/>
        <end position="16"/>
    </location>
</feature>
<dbReference type="PANTHER" id="PTHR31934">
    <property type="entry name" value="ALPHA/BETA-HYDROLASES SUPERFAMILY PROTEIN"/>
    <property type="match status" value="1"/>
</dbReference>
<organism evidence="4 5">
    <name type="scientific">Hibiscus sabdariffa</name>
    <name type="common">roselle</name>
    <dbReference type="NCBI Taxonomy" id="183260"/>
    <lineage>
        <taxon>Eukaryota</taxon>
        <taxon>Viridiplantae</taxon>
        <taxon>Streptophyta</taxon>
        <taxon>Embryophyta</taxon>
        <taxon>Tracheophyta</taxon>
        <taxon>Spermatophyta</taxon>
        <taxon>Magnoliopsida</taxon>
        <taxon>eudicotyledons</taxon>
        <taxon>Gunneridae</taxon>
        <taxon>Pentapetalae</taxon>
        <taxon>rosids</taxon>
        <taxon>malvids</taxon>
        <taxon>Malvales</taxon>
        <taxon>Malvaceae</taxon>
        <taxon>Malvoideae</taxon>
        <taxon>Hibiscus</taxon>
    </lineage>
</organism>
<accession>A0ABR2GER8</accession>
<feature type="compositionally biased region" description="Acidic residues" evidence="2">
    <location>
        <begin position="257"/>
        <end position="266"/>
    </location>
</feature>
<evidence type="ECO:0000259" key="3">
    <source>
        <dbReference type="Pfam" id="PF08574"/>
    </source>
</evidence>
<dbReference type="PANTHER" id="PTHR31934:SF2">
    <property type="entry name" value="RNA-DIRECTED DNA METHYLATION 4"/>
    <property type="match status" value="1"/>
</dbReference>
<reference evidence="4 5" key="1">
    <citation type="journal article" date="2024" name="G3 (Bethesda)">
        <title>Genome assembly of Hibiscus sabdariffa L. provides insights into metabolisms of medicinal natural products.</title>
        <authorList>
            <person name="Kim T."/>
        </authorList>
    </citation>
    <scope>NUCLEOTIDE SEQUENCE [LARGE SCALE GENOMIC DNA]</scope>
    <source>
        <strain evidence="4">TK-2024</strain>
        <tissue evidence="4">Old leaves</tissue>
    </source>
</reference>
<evidence type="ECO:0000313" key="5">
    <source>
        <dbReference type="Proteomes" id="UP001472677"/>
    </source>
</evidence>
<keyword evidence="5" id="KW-1185">Reference proteome</keyword>
<proteinExistence type="inferred from homology"/>
<feature type="region of interest" description="Disordered" evidence="2">
    <location>
        <begin position="1"/>
        <end position="22"/>
    </location>
</feature>
<dbReference type="Proteomes" id="UP001472677">
    <property type="component" value="Unassembled WGS sequence"/>
</dbReference>
<feature type="compositionally biased region" description="Acidic residues" evidence="2">
    <location>
        <begin position="275"/>
        <end position="302"/>
    </location>
</feature>
<protein>
    <recommendedName>
        <fullName evidence="3">Transcription factor Iwr1 domain-containing protein</fullName>
    </recommendedName>
</protein>